<evidence type="ECO:0000256" key="1">
    <source>
        <dbReference type="SAM" id="MobiDB-lite"/>
    </source>
</evidence>
<organism evidence="2 3">
    <name type="scientific">Gossypium arboreum</name>
    <name type="common">Tree cotton</name>
    <name type="synonym">Gossypium nanking</name>
    <dbReference type="NCBI Taxonomy" id="29729"/>
    <lineage>
        <taxon>Eukaryota</taxon>
        <taxon>Viridiplantae</taxon>
        <taxon>Streptophyta</taxon>
        <taxon>Embryophyta</taxon>
        <taxon>Tracheophyta</taxon>
        <taxon>Spermatophyta</taxon>
        <taxon>Magnoliopsida</taxon>
        <taxon>eudicotyledons</taxon>
        <taxon>Gunneridae</taxon>
        <taxon>Pentapetalae</taxon>
        <taxon>rosids</taxon>
        <taxon>malvids</taxon>
        <taxon>Malvales</taxon>
        <taxon>Malvaceae</taxon>
        <taxon>Malvoideae</taxon>
        <taxon>Gossypium</taxon>
    </lineage>
</organism>
<feature type="region of interest" description="Disordered" evidence="1">
    <location>
        <begin position="1"/>
        <end position="22"/>
    </location>
</feature>
<sequence length="22" mass="2513">MNTKHKEKPKTSEGKLRGDLQS</sequence>
<gene>
    <name evidence="2" type="ORF">F383_33391</name>
</gene>
<keyword evidence="3" id="KW-1185">Reference proteome</keyword>
<dbReference type="AlphaFoldDB" id="A0A0B0PP55"/>
<proteinExistence type="predicted"/>
<evidence type="ECO:0000313" key="3">
    <source>
        <dbReference type="Proteomes" id="UP000032142"/>
    </source>
</evidence>
<reference evidence="3" key="1">
    <citation type="submission" date="2014-09" db="EMBL/GenBank/DDBJ databases">
        <authorList>
            <person name="Mudge J."/>
            <person name="Ramaraj T."/>
            <person name="Lindquist I.E."/>
            <person name="Bharti A.K."/>
            <person name="Sundararajan A."/>
            <person name="Cameron C.T."/>
            <person name="Woodward J.E."/>
            <person name="May G.D."/>
            <person name="Brubaker C."/>
            <person name="Broadhvest J."/>
            <person name="Wilkins T.A."/>
        </authorList>
    </citation>
    <scope>NUCLEOTIDE SEQUENCE</scope>
    <source>
        <strain evidence="3">cv. AKA8401</strain>
    </source>
</reference>
<evidence type="ECO:0000313" key="2">
    <source>
        <dbReference type="EMBL" id="KHG26652.1"/>
    </source>
</evidence>
<dbReference type="Proteomes" id="UP000032142">
    <property type="component" value="Unassembled WGS sequence"/>
</dbReference>
<accession>A0A0B0PP55</accession>
<name>A0A0B0PP55_GOSAR</name>
<protein>
    <submittedName>
        <fullName evidence="2">Uncharacterized protein</fullName>
    </submittedName>
</protein>
<feature type="compositionally biased region" description="Basic and acidic residues" evidence="1">
    <location>
        <begin position="9"/>
        <end position="22"/>
    </location>
</feature>
<dbReference type="EMBL" id="KN437751">
    <property type="protein sequence ID" value="KHG26652.1"/>
    <property type="molecule type" value="Genomic_DNA"/>
</dbReference>